<evidence type="ECO:0000313" key="1">
    <source>
        <dbReference type="EMBL" id="MBX26882.1"/>
    </source>
</evidence>
<organism evidence="1">
    <name type="scientific">Rhizophora mucronata</name>
    <name type="common">Asiatic mangrove</name>
    <dbReference type="NCBI Taxonomy" id="61149"/>
    <lineage>
        <taxon>Eukaryota</taxon>
        <taxon>Viridiplantae</taxon>
        <taxon>Streptophyta</taxon>
        <taxon>Embryophyta</taxon>
        <taxon>Tracheophyta</taxon>
        <taxon>Spermatophyta</taxon>
        <taxon>Magnoliopsida</taxon>
        <taxon>eudicotyledons</taxon>
        <taxon>Gunneridae</taxon>
        <taxon>Pentapetalae</taxon>
        <taxon>rosids</taxon>
        <taxon>fabids</taxon>
        <taxon>Malpighiales</taxon>
        <taxon>Rhizophoraceae</taxon>
        <taxon>Rhizophora</taxon>
    </lineage>
</organism>
<dbReference type="AlphaFoldDB" id="A0A2P2M9I1"/>
<reference evidence="1" key="1">
    <citation type="submission" date="2018-02" db="EMBL/GenBank/DDBJ databases">
        <title>Rhizophora mucronata_Transcriptome.</title>
        <authorList>
            <person name="Meera S.P."/>
            <person name="Sreeshan A."/>
            <person name="Augustine A."/>
        </authorList>
    </citation>
    <scope>NUCLEOTIDE SEQUENCE</scope>
    <source>
        <tissue evidence="1">Leaf</tissue>
    </source>
</reference>
<sequence>MLFASPSHLASIVTKGYTNSAVNSLRTLGFIHRVVTTR</sequence>
<protein>
    <submittedName>
        <fullName evidence="1">Uncharacterized protein</fullName>
    </submittedName>
</protein>
<proteinExistence type="predicted"/>
<dbReference type="EMBL" id="GGEC01046398">
    <property type="protein sequence ID" value="MBX26882.1"/>
    <property type="molecule type" value="Transcribed_RNA"/>
</dbReference>
<name>A0A2P2M9I1_RHIMU</name>
<accession>A0A2P2M9I1</accession>